<evidence type="ECO:0000313" key="2">
    <source>
        <dbReference type="Proteomes" id="UP000042958"/>
    </source>
</evidence>
<protein>
    <submittedName>
        <fullName evidence="1">Uncharacterized protein</fullName>
    </submittedName>
</protein>
<gene>
    <name evidence="1" type="ORF">PMG11_05663</name>
</gene>
<dbReference type="AlphaFoldDB" id="A0A0F7TPT3"/>
<accession>A0A0F7TPT3</accession>
<evidence type="ECO:0000313" key="1">
    <source>
        <dbReference type="EMBL" id="CEJ56952.1"/>
    </source>
</evidence>
<dbReference type="EMBL" id="CDHK01000005">
    <property type="protein sequence ID" value="CEJ56952.1"/>
    <property type="molecule type" value="Genomic_DNA"/>
</dbReference>
<dbReference type="Proteomes" id="UP000042958">
    <property type="component" value="Unassembled WGS sequence"/>
</dbReference>
<dbReference type="OrthoDB" id="6133115at2759"/>
<organism evidence="1 2">
    <name type="scientific">Penicillium brasilianum</name>
    <dbReference type="NCBI Taxonomy" id="104259"/>
    <lineage>
        <taxon>Eukaryota</taxon>
        <taxon>Fungi</taxon>
        <taxon>Dikarya</taxon>
        <taxon>Ascomycota</taxon>
        <taxon>Pezizomycotina</taxon>
        <taxon>Eurotiomycetes</taxon>
        <taxon>Eurotiomycetidae</taxon>
        <taxon>Eurotiales</taxon>
        <taxon>Aspergillaceae</taxon>
        <taxon>Penicillium</taxon>
    </lineage>
</organism>
<keyword evidence="2" id="KW-1185">Reference proteome</keyword>
<proteinExistence type="predicted"/>
<sequence>MTKSSQCGASGCTPSPIVNKMPGVRCPNCAAKGQEVWVIPGKSCHVCHTPCA</sequence>
<name>A0A0F7TPT3_PENBI</name>
<reference evidence="2" key="1">
    <citation type="journal article" date="2015" name="Genome Announc.">
        <title>Draft genome sequence of the fungus Penicillium brasilianum MG11.</title>
        <authorList>
            <person name="Horn F."/>
            <person name="Linde J."/>
            <person name="Mattern D.J."/>
            <person name="Walther G."/>
            <person name="Guthke R."/>
            <person name="Brakhage A.A."/>
            <person name="Valiante V."/>
        </authorList>
    </citation>
    <scope>NUCLEOTIDE SEQUENCE [LARGE SCALE GENOMIC DNA]</scope>
    <source>
        <strain evidence="2">MG11</strain>
    </source>
</reference>